<keyword evidence="3" id="KW-0812">Transmembrane</keyword>
<organism evidence="10">
    <name type="scientific">hydrocarbon metagenome</name>
    <dbReference type="NCBI Taxonomy" id="938273"/>
    <lineage>
        <taxon>unclassified sequences</taxon>
        <taxon>metagenomes</taxon>
        <taxon>ecological metagenomes</taxon>
    </lineage>
</organism>
<protein>
    <submittedName>
        <fullName evidence="10">Tonb-dependent receptor</fullName>
    </submittedName>
</protein>
<dbReference type="GO" id="GO:0044718">
    <property type="term" value="P:siderophore transmembrane transport"/>
    <property type="evidence" value="ECO:0007669"/>
    <property type="project" value="TreeGrafter"/>
</dbReference>
<keyword evidence="8" id="KW-0998">Cell outer membrane</keyword>
<comment type="subcellular location">
    <subcellularLocation>
        <location evidence="1">Cell outer membrane</location>
        <topology evidence="1">Multi-pass membrane protein</topology>
    </subcellularLocation>
</comment>
<dbReference type="InterPro" id="IPR000531">
    <property type="entry name" value="Beta-barrel_TonB"/>
</dbReference>
<proteinExistence type="predicted"/>
<evidence type="ECO:0000256" key="6">
    <source>
        <dbReference type="ARBA" id="ARBA00023136"/>
    </source>
</evidence>
<dbReference type="Pfam" id="PF00593">
    <property type="entry name" value="TonB_dep_Rec_b-barrel"/>
    <property type="match status" value="1"/>
</dbReference>
<dbReference type="PANTHER" id="PTHR30069:SF29">
    <property type="entry name" value="HEMOGLOBIN AND HEMOGLOBIN-HAPTOGLOBIN-BINDING PROTEIN 1-RELATED"/>
    <property type="match status" value="1"/>
</dbReference>
<evidence type="ECO:0000256" key="7">
    <source>
        <dbReference type="ARBA" id="ARBA00023170"/>
    </source>
</evidence>
<name>A0A0W8FYA2_9ZZZZ</name>
<keyword evidence="6" id="KW-0472">Membrane</keyword>
<accession>A0A0W8FYA2</accession>
<dbReference type="PANTHER" id="PTHR30069">
    <property type="entry name" value="TONB-DEPENDENT OUTER MEMBRANE RECEPTOR"/>
    <property type="match status" value="1"/>
</dbReference>
<dbReference type="EMBL" id="LNQE01000740">
    <property type="protein sequence ID" value="KUG25235.1"/>
    <property type="molecule type" value="Genomic_DNA"/>
</dbReference>
<dbReference type="InterPro" id="IPR036942">
    <property type="entry name" value="Beta-barrel_TonB_sf"/>
</dbReference>
<keyword evidence="4" id="KW-0732">Signal</keyword>
<dbReference type="SUPFAM" id="SSF56935">
    <property type="entry name" value="Porins"/>
    <property type="match status" value="1"/>
</dbReference>
<evidence type="ECO:0000313" key="10">
    <source>
        <dbReference type="EMBL" id="KUG25235.1"/>
    </source>
</evidence>
<dbReference type="GO" id="GO:0009279">
    <property type="term" value="C:cell outer membrane"/>
    <property type="evidence" value="ECO:0007669"/>
    <property type="project" value="UniProtKB-SubCell"/>
</dbReference>
<evidence type="ECO:0000256" key="8">
    <source>
        <dbReference type="ARBA" id="ARBA00023237"/>
    </source>
</evidence>
<comment type="caution">
    <text evidence="10">The sequence shown here is derived from an EMBL/GenBank/DDBJ whole genome shotgun (WGS) entry which is preliminary data.</text>
</comment>
<dbReference type="AlphaFoldDB" id="A0A0W8FYA2"/>
<dbReference type="InterPro" id="IPR039426">
    <property type="entry name" value="TonB-dep_rcpt-like"/>
</dbReference>
<keyword evidence="2" id="KW-0813">Transport</keyword>
<sequence length="589" mass="66935">MFLEGNVSYVDRRTKTYDPFFKDDVLAYNDSLKGAQYGWEYAGLYSAPYPYDFYGFPFNRPGTNLTNYEKSHFSYWGGSLAFTTQLKDHELKAGGSFQYWTTRYYLVTSTGSLLRNIRTNPDLVRTTDQLVAYLQNFNSSNFNNYGYDLFGRVVDDENSPYAPKHPVFASAYIQDKFESDDLIINAGFRFDYIDMDSWALVDPTNPKYDEDTKLISKESLTDGRTFQYVSPRLGFSFPVTDQTVFHMQYGKFVQAPSLDLSYRGMHQATSQLIGGFAFTNPIAYDLEPVRTTQYEIGITQQFTDFAAVDITAFYKDIKGLPVYAFQEVIAGASVAQYAVYTNQDFATTKGVEVNLKTRRVERVRAEINYTYTDAKGTNSFAQSGFGSVQVNNNVPTVIVPLDYDQRHRGSIVLDYRFGKNDGGPILEQLGLNVLFTFNSGHPFTYAQMPAGLGQQSPDLGFVIGDDTRQRVPAGPINSSTTPWVYSIDLRIDKSFAVFDLNFNVYLYVENLLNTRNVINVYDHTGNGYDDGFLNSPAAEGVISGARFTERFVDLYNSINLENRQHYLRQKGYDIFDSPRQLRFGVLIDF</sequence>
<dbReference type="GO" id="GO:0015344">
    <property type="term" value="F:siderophore uptake transmembrane transporter activity"/>
    <property type="evidence" value="ECO:0007669"/>
    <property type="project" value="TreeGrafter"/>
</dbReference>
<keyword evidence="7 10" id="KW-0675">Receptor</keyword>
<evidence type="ECO:0000259" key="9">
    <source>
        <dbReference type="Pfam" id="PF00593"/>
    </source>
</evidence>
<dbReference type="Gene3D" id="2.40.170.20">
    <property type="entry name" value="TonB-dependent receptor, beta-barrel domain"/>
    <property type="match status" value="1"/>
</dbReference>
<evidence type="ECO:0000256" key="5">
    <source>
        <dbReference type="ARBA" id="ARBA00023077"/>
    </source>
</evidence>
<keyword evidence="5" id="KW-0798">TonB box</keyword>
<reference evidence="10" key="1">
    <citation type="journal article" date="2015" name="Proc. Natl. Acad. Sci. U.S.A.">
        <title>Networks of energetic and metabolic interactions define dynamics in microbial communities.</title>
        <authorList>
            <person name="Embree M."/>
            <person name="Liu J.K."/>
            <person name="Al-Bassam M.M."/>
            <person name="Zengler K."/>
        </authorList>
    </citation>
    <scope>NUCLEOTIDE SEQUENCE</scope>
</reference>
<feature type="domain" description="TonB-dependent receptor-like beta-barrel" evidence="9">
    <location>
        <begin position="17"/>
        <end position="511"/>
    </location>
</feature>
<gene>
    <name evidence="10" type="ORF">ASZ90_004947</name>
</gene>
<evidence type="ECO:0000256" key="3">
    <source>
        <dbReference type="ARBA" id="ARBA00022692"/>
    </source>
</evidence>
<evidence type="ECO:0000256" key="2">
    <source>
        <dbReference type="ARBA" id="ARBA00022448"/>
    </source>
</evidence>
<evidence type="ECO:0000256" key="1">
    <source>
        <dbReference type="ARBA" id="ARBA00004571"/>
    </source>
</evidence>
<evidence type="ECO:0000256" key="4">
    <source>
        <dbReference type="ARBA" id="ARBA00022729"/>
    </source>
</evidence>